<feature type="domain" description="NACHT" evidence="3">
    <location>
        <begin position="387"/>
        <end position="528"/>
    </location>
</feature>
<dbReference type="EMBL" id="CM003098">
    <property type="protein sequence ID" value="KUI64917.1"/>
    <property type="molecule type" value="Genomic_DNA"/>
</dbReference>
<proteinExistence type="predicted"/>
<dbReference type="Gene3D" id="2.130.10.10">
    <property type="entry name" value="YVTN repeat-like/Quinoprotein amine dehydrogenase"/>
    <property type="match status" value="3"/>
</dbReference>
<reference evidence="4" key="1">
    <citation type="submission" date="2014-12" db="EMBL/GenBank/DDBJ databases">
        <title>Genome Sequence of Valsa Canker Pathogens Uncovers a Specific Adaption of Colonization on Woody Bark.</title>
        <authorList>
            <person name="Yin Z."/>
            <person name="Liu H."/>
            <person name="Gao X."/>
            <person name="Li Z."/>
            <person name="Song N."/>
            <person name="Ke X."/>
            <person name="Dai Q."/>
            <person name="Wu Y."/>
            <person name="Sun Y."/>
            <person name="Xu J.-R."/>
            <person name="Kang Z.K."/>
            <person name="Wang L."/>
            <person name="Huang L."/>
        </authorList>
    </citation>
    <scope>NUCLEOTIDE SEQUENCE [LARGE SCALE GENOMIC DNA]</scope>
    <source>
        <strain evidence="4">03-8</strain>
    </source>
</reference>
<evidence type="ECO:0000259" key="3">
    <source>
        <dbReference type="PROSITE" id="PS50837"/>
    </source>
</evidence>
<dbReference type="SUPFAM" id="SSF50998">
    <property type="entry name" value="Quinoprotein alcohol dehydrogenase-like"/>
    <property type="match status" value="1"/>
</dbReference>
<dbReference type="Proteomes" id="UP000078559">
    <property type="component" value="Chromosome 1"/>
</dbReference>
<dbReference type="Pfam" id="PF00400">
    <property type="entry name" value="WD40"/>
    <property type="match status" value="1"/>
</dbReference>
<dbReference type="Gene3D" id="3.40.50.300">
    <property type="entry name" value="P-loop containing nucleotide triphosphate hydrolases"/>
    <property type="match status" value="1"/>
</dbReference>
<dbReference type="SUPFAM" id="SSF53474">
    <property type="entry name" value="alpha/beta-Hydrolases"/>
    <property type="match status" value="1"/>
</dbReference>
<dbReference type="InterPro" id="IPR011047">
    <property type="entry name" value="Quinoprotein_ADH-like_sf"/>
</dbReference>
<name>A0A194VLP4_CYTMA</name>
<dbReference type="InterPro" id="IPR000073">
    <property type="entry name" value="AB_hydrolase_1"/>
</dbReference>
<dbReference type="InterPro" id="IPR027417">
    <property type="entry name" value="P-loop_NTPase"/>
</dbReference>
<dbReference type="InterPro" id="IPR054471">
    <property type="entry name" value="GPIID_WHD"/>
</dbReference>
<dbReference type="Pfam" id="PF24883">
    <property type="entry name" value="NPHP3_N"/>
    <property type="match status" value="1"/>
</dbReference>
<gene>
    <name evidence="4" type="ORF">VM1G_00124</name>
</gene>
<dbReference type="InterPro" id="IPR007111">
    <property type="entry name" value="NACHT_NTPase"/>
</dbReference>
<dbReference type="OrthoDB" id="194358at2759"/>
<keyword evidence="1" id="KW-0677">Repeat</keyword>
<organism evidence="4 5">
    <name type="scientific">Cytospora mali</name>
    <name type="common">Apple Valsa canker fungus</name>
    <name type="synonym">Valsa mali</name>
    <dbReference type="NCBI Taxonomy" id="578113"/>
    <lineage>
        <taxon>Eukaryota</taxon>
        <taxon>Fungi</taxon>
        <taxon>Dikarya</taxon>
        <taxon>Ascomycota</taxon>
        <taxon>Pezizomycotina</taxon>
        <taxon>Sordariomycetes</taxon>
        <taxon>Sordariomycetidae</taxon>
        <taxon>Diaporthales</taxon>
        <taxon>Cytosporaceae</taxon>
        <taxon>Cytospora</taxon>
    </lineage>
</organism>
<dbReference type="InterPro" id="IPR001680">
    <property type="entry name" value="WD40_rpt"/>
</dbReference>
<dbReference type="PROSITE" id="PS50837">
    <property type="entry name" value="NACHT"/>
    <property type="match status" value="1"/>
</dbReference>
<dbReference type="PANTHER" id="PTHR10039:SF16">
    <property type="entry name" value="GPI INOSITOL-DEACYLASE"/>
    <property type="match status" value="1"/>
</dbReference>
<dbReference type="InterPro" id="IPR029058">
    <property type="entry name" value="AB_hydrolase_fold"/>
</dbReference>
<dbReference type="SUPFAM" id="SSF52540">
    <property type="entry name" value="P-loop containing nucleoside triphosphate hydrolases"/>
    <property type="match status" value="1"/>
</dbReference>
<evidence type="ECO:0000256" key="1">
    <source>
        <dbReference type="ARBA" id="ARBA00022737"/>
    </source>
</evidence>
<dbReference type="Gene3D" id="3.40.50.1820">
    <property type="entry name" value="alpha/beta hydrolase"/>
    <property type="match status" value="1"/>
</dbReference>
<dbReference type="InterPro" id="IPR056884">
    <property type="entry name" value="NPHP3-like_N"/>
</dbReference>
<dbReference type="Pfam" id="PF00561">
    <property type="entry name" value="Abhydrolase_1"/>
    <property type="match status" value="1"/>
</dbReference>
<dbReference type="Pfam" id="PF22939">
    <property type="entry name" value="WHD_GPIID"/>
    <property type="match status" value="1"/>
</dbReference>
<sequence>MNPHHRLLNTTSNVSSTPAESPTNSPFFGKALRIGTSFSHTSTFGAKISRNPSETKGPFGLTTLYQPGSEDNSNVLVHIVFVHGLGGGSAHTWTKDSVFWPRDLLPSQDGYSNAAMHSFGYDSDFKASNILDICDFAKSLLGNMLDNPCISNSSSPIILVGHSMGGLVIKKAYILAKQGSFYTTLGDRIRSIYFIATPHQGSDHATTLSRIFRTSPSLRPYLKDLQRNSDEVKAINEEFPVHCQDLILHSFYESRPLSIPGVGKKLIVEKTNAVLSYQNERSELLNGDHRSICKFDTPEDSNYITIHRALTNTIRAITTPMPEVNRESEKESVSSSERRDEVIGLLGSFEVQESDLNRITFETVSGTCEWLTENAEFDDWVFSEGHDMLWLRGPPGAGKSFVAGYAVEQVAAMGKTVCYYFFNRGDIQKSTISSFLRSMACQMALGVPDIASLIEIVVSKSPGVVDTGDHQAVWRKLWLQGILRANGAMQDVVWVVDALDECRADGDLLKMLLRVQDVLHIKILITSRKGHDNYDHPPKAVTRLVVNAQDTQRDIAAYLDDDSPMLETNIREIILEKSNGCFLWATLVLRRLKSVHSQKGRLRAVESEPPGMDNLYLRVIEDLPDPRLSATLLTWVVCSIRPLSTAELQYALEDFREDEDSNAVRTLVAQHYYDLLFIDQHDQVRVRHASVTDFLLGHEMSGNHRRLRIDQAGGHKTIALTCIMCLNGPDMENKGHRKMRVTRPNSRSPFVSYAAHYLYEHLDRCLAFDYDIITNLAKLLQSENILSWVEYLARENSLETILRMAQALRDSLRTTAKVEFLMGHEVEVIDRWATDLVKLATKFGRQLLSYPPSIFSLILPFCPRKSAPYEQFAHGKLGMSVEGLSASFWDELVCTVAPGENNMIQPDEFVESPLDAVSKTTGVLSQGDRLRSIASADNIFAIGTSKGRISIFDDHTFLEDKVIQHPAAVTMLEFASNRHILASASHRLIRTWNTETWQSQWDIKIPKECMALAFVDDGRILLAALKNAHLLVLDLVNRTQREVDWSKRLGDHHGDKFKGRTPDMAVFQTDLDTLAVVYRGQDLVVWNYEDDTHRLYNRSRGLTGGSVQPVVHVQSLAFSHLPGSSLLVVNYFVGDLVLFDTNSGTIKTMVSTKDVYAQLTSSPDGRTFAAAAMDGTIELFDFETLQKLYRIQSEDHGITFLAFTSDSTRLLDIRGDRRSCRVWDPSVLHRREIDNDTFRNTPLYIQHSCENIIDRDIGYMPIITSLAVYGTGKHFFVGKTDGTVSIYEARQGTSVGTLLTHKTTILKLLYNEASSSIISVDNAGCLKIHHVEHLDSDWRTMQVFSSRFSGTGIQHVVLNREGSHVLVCANNEASIYLVESGERLGTAVECNRSTGFVWAAHPSCDDVLVLMSGDTMHLYSWEGLQPLTESNGVHIENVPAELSVRGVIPMFNGAMPDAFGDFPITDP</sequence>
<dbReference type="PANTHER" id="PTHR10039">
    <property type="entry name" value="AMELOGENIN"/>
    <property type="match status" value="1"/>
</dbReference>
<dbReference type="InterPro" id="IPR015943">
    <property type="entry name" value="WD40/YVTN_repeat-like_dom_sf"/>
</dbReference>
<accession>A0A194VLP4</accession>
<dbReference type="SMART" id="SM00320">
    <property type="entry name" value="WD40"/>
    <property type="match status" value="7"/>
</dbReference>
<dbReference type="SMR" id="A0A194VLP4"/>
<evidence type="ECO:0000256" key="2">
    <source>
        <dbReference type="SAM" id="MobiDB-lite"/>
    </source>
</evidence>
<evidence type="ECO:0000313" key="4">
    <source>
        <dbReference type="EMBL" id="KUI64917.1"/>
    </source>
</evidence>
<keyword evidence="5" id="KW-1185">Reference proteome</keyword>
<feature type="compositionally biased region" description="Polar residues" evidence="2">
    <location>
        <begin position="8"/>
        <end position="26"/>
    </location>
</feature>
<feature type="region of interest" description="Disordered" evidence="2">
    <location>
        <begin position="1"/>
        <end position="26"/>
    </location>
</feature>
<protein>
    <submittedName>
        <fullName evidence="4">Vegetative incompatibility protein HET-E-1</fullName>
    </submittedName>
</protein>
<evidence type="ECO:0000313" key="5">
    <source>
        <dbReference type="Proteomes" id="UP000078559"/>
    </source>
</evidence>